<proteinExistence type="predicted"/>
<accession>A0A182U0D0</accession>
<feature type="region of interest" description="Disordered" evidence="1">
    <location>
        <begin position="31"/>
        <end position="51"/>
    </location>
</feature>
<dbReference type="VEuPathDB" id="VectorBase:AMEC011612"/>
<dbReference type="EnsemblMetazoa" id="AMEC011612-RA">
    <property type="protein sequence ID" value="AMEC011612-PA"/>
    <property type="gene ID" value="AMEC011612"/>
</dbReference>
<name>A0A182U0D0_9DIPT</name>
<organism evidence="2 3">
    <name type="scientific">Anopheles melas</name>
    <dbReference type="NCBI Taxonomy" id="34690"/>
    <lineage>
        <taxon>Eukaryota</taxon>
        <taxon>Metazoa</taxon>
        <taxon>Ecdysozoa</taxon>
        <taxon>Arthropoda</taxon>
        <taxon>Hexapoda</taxon>
        <taxon>Insecta</taxon>
        <taxon>Pterygota</taxon>
        <taxon>Neoptera</taxon>
        <taxon>Endopterygota</taxon>
        <taxon>Diptera</taxon>
        <taxon>Nematocera</taxon>
        <taxon>Culicoidea</taxon>
        <taxon>Culicidae</taxon>
        <taxon>Anophelinae</taxon>
        <taxon>Anopheles</taxon>
    </lineage>
</organism>
<reference evidence="2" key="2">
    <citation type="submission" date="2020-05" db="UniProtKB">
        <authorList>
            <consortium name="EnsemblMetazoa"/>
        </authorList>
    </citation>
    <scope>IDENTIFICATION</scope>
    <source>
        <strain evidence="2">CM1001059</strain>
    </source>
</reference>
<evidence type="ECO:0000313" key="2">
    <source>
        <dbReference type="EnsemblMetazoa" id="AMEC011612-PA"/>
    </source>
</evidence>
<dbReference type="Proteomes" id="UP000075902">
    <property type="component" value="Unassembled WGS sequence"/>
</dbReference>
<dbReference type="AlphaFoldDB" id="A0A182U0D0"/>
<evidence type="ECO:0000256" key="1">
    <source>
        <dbReference type="SAM" id="MobiDB-lite"/>
    </source>
</evidence>
<reference evidence="3" key="1">
    <citation type="submission" date="2014-01" db="EMBL/GenBank/DDBJ databases">
        <title>The Genome Sequence of Anopheles melas CM1001059_A (V2).</title>
        <authorList>
            <consortium name="The Broad Institute Genomics Platform"/>
            <person name="Neafsey D.E."/>
            <person name="Besansky N."/>
            <person name="Howell P."/>
            <person name="Walton C."/>
            <person name="Young S.K."/>
            <person name="Zeng Q."/>
            <person name="Gargeya S."/>
            <person name="Fitzgerald M."/>
            <person name="Haas B."/>
            <person name="Abouelleil A."/>
            <person name="Allen A.W."/>
            <person name="Alvarado L."/>
            <person name="Arachchi H.M."/>
            <person name="Berlin A.M."/>
            <person name="Chapman S.B."/>
            <person name="Gainer-Dewar J."/>
            <person name="Goldberg J."/>
            <person name="Griggs A."/>
            <person name="Gujja S."/>
            <person name="Hansen M."/>
            <person name="Howarth C."/>
            <person name="Imamovic A."/>
            <person name="Ireland A."/>
            <person name="Larimer J."/>
            <person name="McCowan C."/>
            <person name="Murphy C."/>
            <person name="Pearson M."/>
            <person name="Poon T.W."/>
            <person name="Priest M."/>
            <person name="Roberts A."/>
            <person name="Saif S."/>
            <person name="Shea T."/>
            <person name="Sisk P."/>
            <person name="Sykes S."/>
            <person name="Wortman J."/>
            <person name="Nusbaum C."/>
            <person name="Birren B."/>
        </authorList>
    </citation>
    <scope>NUCLEOTIDE SEQUENCE [LARGE SCALE GENOMIC DNA]</scope>
    <source>
        <strain evidence="3">CM1001059</strain>
    </source>
</reference>
<sequence length="107" mass="11479">MKRTTTPAAAARANAYASVHEHLTWRAPVFGTQPVESGTPKGNRGADERCGQKRHRWLVPIARKVQGCDVSGGFGFVPSAAHHLTIVRSGRASGVEEFAKGKSVSNR</sequence>
<keyword evidence="3" id="KW-1185">Reference proteome</keyword>
<evidence type="ECO:0000313" key="3">
    <source>
        <dbReference type="Proteomes" id="UP000075902"/>
    </source>
</evidence>
<protein>
    <submittedName>
        <fullName evidence="2">Uncharacterized protein</fullName>
    </submittedName>
</protein>